<protein>
    <recommendedName>
        <fullName evidence="2">FHA domain-containing protein</fullName>
    </recommendedName>
</protein>
<evidence type="ECO:0000256" key="1">
    <source>
        <dbReference type="ARBA" id="ARBA00022553"/>
    </source>
</evidence>
<reference evidence="3 4" key="1">
    <citation type="submission" date="2015-12" db="EMBL/GenBank/DDBJ databases">
        <title>Draft Genome Sequence of Olsenella scatoligenes SK9K4T; a Producer of 3-Methylindole- (skatole) and 4-Methylphenol- (p-cresol) Isolated from Pig Feces.</title>
        <authorList>
            <person name="Li X."/>
            <person name="Borg B."/>
            <person name="Canibe N."/>
        </authorList>
    </citation>
    <scope>NUCLEOTIDE SEQUENCE [LARGE SCALE GENOMIC DNA]</scope>
    <source>
        <strain evidence="3 4">SK9K4</strain>
    </source>
</reference>
<dbReference type="RefSeq" id="WP_059053420.1">
    <property type="nucleotide sequence ID" value="NZ_LOJF01000001.1"/>
</dbReference>
<evidence type="ECO:0000313" key="4">
    <source>
        <dbReference type="Proteomes" id="UP000054078"/>
    </source>
</evidence>
<dbReference type="CDD" id="cd00060">
    <property type="entry name" value="FHA"/>
    <property type="match status" value="1"/>
</dbReference>
<dbReference type="InterPro" id="IPR008984">
    <property type="entry name" value="SMAD_FHA_dom_sf"/>
</dbReference>
<dbReference type="STRING" id="1299998.AUL39_02860"/>
<keyword evidence="1" id="KW-0597">Phosphoprotein</keyword>
<comment type="caution">
    <text evidence="3">The sequence shown here is derived from an EMBL/GenBank/DDBJ whole genome shotgun (WGS) entry which is preliminary data.</text>
</comment>
<accession>A0A100YX28</accession>
<evidence type="ECO:0000313" key="3">
    <source>
        <dbReference type="EMBL" id="KUH59286.1"/>
    </source>
</evidence>
<dbReference type="Pfam" id="PF00498">
    <property type="entry name" value="FHA"/>
    <property type="match status" value="1"/>
</dbReference>
<dbReference type="InterPro" id="IPR000253">
    <property type="entry name" value="FHA_dom"/>
</dbReference>
<dbReference type="PROSITE" id="PS50006">
    <property type="entry name" value="FHA_DOMAIN"/>
    <property type="match status" value="1"/>
</dbReference>
<proteinExistence type="predicted"/>
<dbReference type="AlphaFoldDB" id="A0A100YX28"/>
<dbReference type="Proteomes" id="UP000054078">
    <property type="component" value="Unassembled WGS sequence"/>
</dbReference>
<dbReference type="SUPFAM" id="SSF49879">
    <property type="entry name" value="SMAD/FHA domain"/>
    <property type="match status" value="1"/>
</dbReference>
<feature type="domain" description="FHA" evidence="2">
    <location>
        <begin position="132"/>
        <end position="184"/>
    </location>
</feature>
<dbReference type="OrthoDB" id="3186539at2"/>
<name>A0A100YX28_TRASO</name>
<keyword evidence="4" id="KW-1185">Reference proteome</keyword>
<dbReference type="EMBL" id="LOJF01000001">
    <property type="protein sequence ID" value="KUH59286.1"/>
    <property type="molecule type" value="Genomic_DNA"/>
</dbReference>
<evidence type="ECO:0000259" key="2">
    <source>
        <dbReference type="PROSITE" id="PS50006"/>
    </source>
</evidence>
<organism evidence="3 4">
    <name type="scientific">Tractidigestivibacter scatoligenes</name>
    <name type="common">Olsenella scatoligenes</name>
    <dbReference type="NCBI Taxonomy" id="1299998"/>
    <lineage>
        <taxon>Bacteria</taxon>
        <taxon>Bacillati</taxon>
        <taxon>Actinomycetota</taxon>
        <taxon>Coriobacteriia</taxon>
        <taxon>Coriobacteriales</taxon>
        <taxon>Atopobiaceae</taxon>
        <taxon>Tractidigestivibacter</taxon>
    </lineage>
</organism>
<dbReference type="Gene3D" id="2.60.200.20">
    <property type="match status" value="1"/>
</dbReference>
<gene>
    <name evidence="3" type="ORF">AUL39_02860</name>
</gene>
<sequence>MKEYATKVCPRCGEELFADMHVCYGCLYEFPPGRDVPAPASPAVPKTEETASAAEEPLLPELVEDEPFLWDVGLPPAEIGWEDDTLDLSGVGNKAIATAASSPDTQPSSREVLCWVRTPSMEVRLPIPNEGLVIGRDQTCDVVLRSRAVSRSHVRILPAQDGEEGMRVIDLGATNPAIFSGREVRGEVLVPLGWTVSICGAFATPMRA</sequence>